<evidence type="ECO:0000313" key="2">
    <source>
        <dbReference type="Proteomes" id="UP001193501"/>
    </source>
</evidence>
<comment type="caution">
    <text evidence="1">The sequence shown here is derived from an EMBL/GenBank/DDBJ whole genome shotgun (WGS) entry which is preliminary data.</text>
</comment>
<gene>
    <name evidence="1" type="ORF">GV832_08330</name>
</gene>
<sequence>MMENEALSVADLVRLGFCRIGRWTLTEDALGHGATDAHPDREKILATSHALYAFATGEKVLYIGKTAQGLARRLAGYSRPGATQATNRKCHGLIRAATLRGEAIDLYGFAPPTDMAFLGFPVDLAAGLEDVLIRRFRPAWNGGGAQSVRRAIHVGEPPSAEKLNSEQATFSIALSATYWEKGIVNPGVAVSDLFGATDADLTISCALGMLAANRQGADQSAPTCATFVGTKPGQSSQCGLQLLAEPARGLRVGTPARSKGPEPSPPALSWRMTIGARLRLCKTEVLAPGAGNGSSGLYRPQTGISAFEAAAHIISHHEQGLLPLREVRRVFSRLFNRLSQKTAGIAHHPRVILVHILTEQ</sequence>
<dbReference type="Gene3D" id="3.40.1440.40">
    <property type="match status" value="1"/>
</dbReference>
<dbReference type="AlphaFoldDB" id="A0AAE4YDH1"/>
<proteinExistence type="predicted"/>
<dbReference type="InterPro" id="IPR053748">
    <property type="entry name" value="Host_DNA_Degrad_Endo"/>
</dbReference>
<evidence type="ECO:0000313" key="1">
    <source>
        <dbReference type="EMBL" id="NBZ87585.1"/>
    </source>
</evidence>
<dbReference type="InterPro" id="IPR044556">
    <property type="entry name" value="EndoII-like_GIY-YIG"/>
</dbReference>
<name>A0AAE4YDH1_9RHOB</name>
<dbReference type="RefSeq" id="WP_168774386.1">
    <property type="nucleotide sequence ID" value="NZ_JAABNR010000006.1"/>
</dbReference>
<dbReference type="CDD" id="cd10436">
    <property type="entry name" value="GIY-YIG_EndoII_Hpy188I_like"/>
    <property type="match status" value="1"/>
</dbReference>
<dbReference type="Proteomes" id="UP001193501">
    <property type="component" value="Unassembled WGS sequence"/>
</dbReference>
<reference evidence="1" key="1">
    <citation type="submission" date="2020-01" db="EMBL/GenBank/DDBJ databases">
        <authorList>
            <person name="Chen W.-M."/>
        </authorList>
    </citation>
    <scope>NUCLEOTIDE SEQUENCE</scope>
    <source>
        <strain evidence="1">CYK-10</strain>
    </source>
</reference>
<accession>A0AAE4YDH1</accession>
<dbReference type="EMBL" id="JAABNR010000006">
    <property type="protein sequence ID" value="NBZ87585.1"/>
    <property type="molecule type" value="Genomic_DNA"/>
</dbReference>
<evidence type="ECO:0008006" key="3">
    <source>
        <dbReference type="Google" id="ProtNLM"/>
    </source>
</evidence>
<organism evidence="1 2">
    <name type="scientific">Stagnihabitans tardus</name>
    <dbReference type="NCBI Taxonomy" id="2699202"/>
    <lineage>
        <taxon>Bacteria</taxon>
        <taxon>Pseudomonadati</taxon>
        <taxon>Pseudomonadota</taxon>
        <taxon>Alphaproteobacteria</taxon>
        <taxon>Rhodobacterales</taxon>
        <taxon>Paracoccaceae</taxon>
        <taxon>Stagnihabitans</taxon>
    </lineage>
</organism>
<keyword evidence="2" id="KW-1185">Reference proteome</keyword>
<protein>
    <recommendedName>
        <fullName evidence="3">GIY-YIG domain-containing protein</fullName>
    </recommendedName>
</protein>